<dbReference type="Pfam" id="PF01661">
    <property type="entry name" value="Macro"/>
    <property type="match status" value="1"/>
</dbReference>
<dbReference type="AlphaFoldDB" id="A0A8C3JTV8"/>
<dbReference type="SMART" id="SM00506">
    <property type="entry name" value="A1pp"/>
    <property type="match status" value="1"/>
</dbReference>
<dbReference type="GO" id="GO:0044389">
    <property type="term" value="F:ubiquitin-like protein ligase binding"/>
    <property type="evidence" value="ECO:0007669"/>
    <property type="project" value="TreeGrafter"/>
</dbReference>
<dbReference type="GO" id="GO:0070212">
    <property type="term" value="P:protein poly-ADP-ribosylation"/>
    <property type="evidence" value="ECO:0007669"/>
    <property type="project" value="TreeGrafter"/>
</dbReference>
<evidence type="ECO:0000256" key="2">
    <source>
        <dbReference type="ARBA" id="ARBA00022676"/>
    </source>
</evidence>
<feature type="domain" description="Macro" evidence="6">
    <location>
        <begin position="114"/>
        <end position="309"/>
    </location>
</feature>
<evidence type="ECO:0000256" key="4">
    <source>
        <dbReference type="ARBA" id="ARBA00023027"/>
    </source>
</evidence>
<accession>A0A8C3JTV8</accession>
<dbReference type="PANTHER" id="PTHR14453">
    <property type="entry name" value="PARP/ZINC FINGER CCCH TYPE DOMAIN CONTAINING PROTEIN"/>
    <property type="match status" value="1"/>
</dbReference>
<keyword evidence="3" id="KW-0808">Transferase</keyword>
<proteinExistence type="predicted"/>
<evidence type="ECO:0000256" key="3">
    <source>
        <dbReference type="ARBA" id="ARBA00022679"/>
    </source>
</evidence>
<evidence type="ECO:0000256" key="1">
    <source>
        <dbReference type="ARBA" id="ARBA00004123"/>
    </source>
</evidence>
<dbReference type="GO" id="GO:0005634">
    <property type="term" value="C:nucleus"/>
    <property type="evidence" value="ECO:0007669"/>
    <property type="project" value="UniProtKB-SubCell"/>
</dbReference>
<protein>
    <recommendedName>
        <fullName evidence="6">Macro domain-containing protein</fullName>
    </recommendedName>
</protein>
<dbReference type="Proteomes" id="UP000694419">
    <property type="component" value="Unplaced"/>
</dbReference>
<sequence>MLWVCYQLLLYLGRPCKPGELAELPCLWCQLLEPSHPMSVSLLGAAPHSQPFGLRGLTSPTSLVRCTTAPLKFFAEREDSCVFEAKQKFSCLIRLEEEQQQQMDEKVVNKEKRKLRYKKVLPDGVVVAVYKADLSTYPVDVVVNASNEDLKHIGGLANALLKAAGPELQEECDELVRKNGPLQPGCAVIMGAGKLPCKNVIHAVGPRWRKEEAEKCVFLLRKTVKKSLQLAEMYNHRSIALPAISGGIFGFPVELCTSSIVSSIRETLEESMGDTSLKEVHLFLSCVFLFSDAKCTSHSTALDFSAFGV</sequence>
<evidence type="ECO:0000313" key="7">
    <source>
        <dbReference type="Ensembl" id="ENSCPGP00000012396.1"/>
    </source>
</evidence>
<dbReference type="Ensembl" id="ENSCPGT00000013589.1">
    <property type="protein sequence ID" value="ENSCPGP00000012396.1"/>
    <property type="gene ID" value="ENSCPGG00000007786.1"/>
</dbReference>
<keyword evidence="4" id="KW-0520">NAD</keyword>
<dbReference type="PANTHER" id="PTHR14453:SF70">
    <property type="entry name" value="PROTEIN MONO-ADP-RIBOSYLTRANSFERASE PARP9"/>
    <property type="match status" value="1"/>
</dbReference>
<dbReference type="GO" id="GO:0060335">
    <property type="term" value="P:positive regulation of type II interferon-mediated signaling pathway"/>
    <property type="evidence" value="ECO:0007669"/>
    <property type="project" value="TreeGrafter"/>
</dbReference>
<evidence type="ECO:0000259" key="6">
    <source>
        <dbReference type="PROSITE" id="PS51154"/>
    </source>
</evidence>
<dbReference type="GO" id="GO:1990404">
    <property type="term" value="F:NAD+-protein mono-ADP-ribosyltransferase activity"/>
    <property type="evidence" value="ECO:0007669"/>
    <property type="project" value="TreeGrafter"/>
</dbReference>
<dbReference type="Gene3D" id="3.40.220.10">
    <property type="entry name" value="Leucine Aminopeptidase, subunit E, domain 1"/>
    <property type="match status" value="1"/>
</dbReference>
<dbReference type="SUPFAM" id="SSF52949">
    <property type="entry name" value="Macro domain-like"/>
    <property type="match status" value="1"/>
</dbReference>
<reference evidence="7" key="2">
    <citation type="submission" date="2025-09" db="UniProtKB">
        <authorList>
            <consortium name="Ensembl"/>
        </authorList>
    </citation>
    <scope>IDENTIFICATION</scope>
</reference>
<dbReference type="InterPro" id="IPR002589">
    <property type="entry name" value="Macro_dom"/>
</dbReference>
<dbReference type="CDD" id="cd02907">
    <property type="entry name" value="Macro_Af1521_BAL-like"/>
    <property type="match status" value="1"/>
</dbReference>
<dbReference type="GO" id="GO:0003950">
    <property type="term" value="F:NAD+ poly-ADP-ribosyltransferase activity"/>
    <property type="evidence" value="ECO:0007669"/>
    <property type="project" value="TreeGrafter"/>
</dbReference>
<comment type="subcellular location">
    <subcellularLocation>
        <location evidence="1">Nucleus</location>
    </subcellularLocation>
</comment>
<dbReference type="GO" id="GO:0003714">
    <property type="term" value="F:transcription corepressor activity"/>
    <property type="evidence" value="ECO:0007669"/>
    <property type="project" value="TreeGrafter"/>
</dbReference>
<keyword evidence="2" id="KW-0328">Glycosyltransferase</keyword>
<keyword evidence="5" id="KW-0539">Nucleus</keyword>
<evidence type="ECO:0000256" key="5">
    <source>
        <dbReference type="ARBA" id="ARBA00023242"/>
    </source>
</evidence>
<dbReference type="GO" id="GO:0010629">
    <property type="term" value="P:negative regulation of gene expression"/>
    <property type="evidence" value="ECO:0007669"/>
    <property type="project" value="TreeGrafter"/>
</dbReference>
<dbReference type="InterPro" id="IPR052056">
    <property type="entry name" value="Mono-ARTD/PARP"/>
</dbReference>
<evidence type="ECO:0000313" key="8">
    <source>
        <dbReference type="Proteomes" id="UP000694419"/>
    </source>
</evidence>
<keyword evidence="8" id="KW-1185">Reference proteome</keyword>
<reference evidence="7" key="1">
    <citation type="submission" date="2025-08" db="UniProtKB">
        <authorList>
            <consortium name="Ensembl"/>
        </authorList>
    </citation>
    <scope>IDENTIFICATION</scope>
</reference>
<dbReference type="GO" id="GO:0005737">
    <property type="term" value="C:cytoplasm"/>
    <property type="evidence" value="ECO:0007669"/>
    <property type="project" value="TreeGrafter"/>
</dbReference>
<dbReference type="InterPro" id="IPR043472">
    <property type="entry name" value="Macro_dom-like"/>
</dbReference>
<name>A0A8C3JTV8_9CHAR</name>
<organism evidence="7 8">
    <name type="scientific">Calidris pygmaea</name>
    <name type="common">Spoon-billed sandpiper</name>
    <dbReference type="NCBI Taxonomy" id="425635"/>
    <lineage>
        <taxon>Eukaryota</taxon>
        <taxon>Metazoa</taxon>
        <taxon>Chordata</taxon>
        <taxon>Craniata</taxon>
        <taxon>Vertebrata</taxon>
        <taxon>Euteleostomi</taxon>
        <taxon>Archelosauria</taxon>
        <taxon>Archosauria</taxon>
        <taxon>Dinosauria</taxon>
        <taxon>Saurischia</taxon>
        <taxon>Theropoda</taxon>
        <taxon>Coelurosauria</taxon>
        <taxon>Aves</taxon>
        <taxon>Neognathae</taxon>
        <taxon>Neoaves</taxon>
        <taxon>Charadriiformes</taxon>
        <taxon>Scolopacidae</taxon>
        <taxon>Calidris</taxon>
    </lineage>
</organism>
<dbReference type="PROSITE" id="PS51154">
    <property type="entry name" value="MACRO"/>
    <property type="match status" value="1"/>
</dbReference>